<dbReference type="EMBL" id="BMMZ01000013">
    <property type="protein sequence ID" value="GGL78278.1"/>
    <property type="molecule type" value="Genomic_DNA"/>
</dbReference>
<dbReference type="Pfam" id="PF03372">
    <property type="entry name" value="Exo_endo_phos"/>
    <property type="match status" value="1"/>
</dbReference>
<accession>A0A917SHU1</accession>
<dbReference type="RefSeq" id="WP_188897287.1">
    <property type="nucleotide sequence ID" value="NZ_BMMZ01000013.1"/>
</dbReference>
<proteinExistence type="predicted"/>
<reference evidence="2" key="1">
    <citation type="journal article" date="2014" name="Int. J. Syst. Evol. Microbiol.">
        <title>Complete genome sequence of Corynebacterium casei LMG S-19264T (=DSM 44701T), isolated from a smear-ripened cheese.</title>
        <authorList>
            <consortium name="US DOE Joint Genome Institute (JGI-PGF)"/>
            <person name="Walter F."/>
            <person name="Albersmeier A."/>
            <person name="Kalinowski J."/>
            <person name="Ruckert C."/>
        </authorList>
    </citation>
    <scope>NUCLEOTIDE SEQUENCE</scope>
    <source>
        <strain evidence="2">CGMCC 4.7306</strain>
    </source>
</reference>
<dbReference type="InterPro" id="IPR036691">
    <property type="entry name" value="Endo/exonu/phosph_ase_sf"/>
</dbReference>
<protein>
    <recommendedName>
        <fullName evidence="1">Endonuclease/exonuclease/phosphatase domain-containing protein</fullName>
    </recommendedName>
</protein>
<sequence length="238" mass="25866">MAVNLAPIRLLTYNVHRWGDDRSAVTEVITRCAPDVALIQEAPTWWGTRWRRRAFARSVGMHYVAGAARTIALVADPIRWSVARRRIRRPLIRRWKRFWTLQLPGGAVAVRGGEPPITLIGCHLGLANAARPAELQQALRLSQPGEPLMVVGDVNERPGGPVWQLAATRGLADVTAADGPTFPASHPQARIDAVWVSPGLSVSRIDLAPLGLGHDVLVRASDHLPVLVGISSSQASVR</sequence>
<name>A0A917SHU1_9ACTN</name>
<evidence type="ECO:0000259" key="1">
    <source>
        <dbReference type="Pfam" id="PF03372"/>
    </source>
</evidence>
<gene>
    <name evidence="2" type="ORF">GCM10011575_40770</name>
</gene>
<dbReference type="GO" id="GO:0003824">
    <property type="term" value="F:catalytic activity"/>
    <property type="evidence" value="ECO:0007669"/>
    <property type="project" value="InterPro"/>
</dbReference>
<dbReference type="Proteomes" id="UP000613840">
    <property type="component" value="Unassembled WGS sequence"/>
</dbReference>
<dbReference type="AlphaFoldDB" id="A0A917SHU1"/>
<dbReference type="SUPFAM" id="SSF56219">
    <property type="entry name" value="DNase I-like"/>
    <property type="match status" value="1"/>
</dbReference>
<dbReference type="Gene3D" id="3.60.10.10">
    <property type="entry name" value="Endonuclease/exonuclease/phosphatase"/>
    <property type="match status" value="1"/>
</dbReference>
<evidence type="ECO:0000313" key="3">
    <source>
        <dbReference type="Proteomes" id="UP000613840"/>
    </source>
</evidence>
<evidence type="ECO:0000313" key="2">
    <source>
        <dbReference type="EMBL" id="GGL78278.1"/>
    </source>
</evidence>
<reference evidence="2" key="2">
    <citation type="submission" date="2020-09" db="EMBL/GenBank/DDBJ databases">
        <authorList>
            <person name="Sun Q."/>
            <person name="Zhou Y."/>
        </authorList>
    </citation>
    <scope>NUCLEOTIDE SEQUENCE</scope>
    <source>
        <strain evidence="2">CGMCC 4.7306</strain>
    </source>
</reference>
<feature type="domain" description="Endonuclease/exonuclease/phosphatase" evidence="1">
    <location>
        <begin position="11"/>
        <end position="223"/>
    </location>
</feature>
<dbReference type="InterPro" id="IPR005135">
    <property type="entry name" value="Endo/exonuclease/phosphatase"/>
</dbReference>
<comment type="caution">
    <text evidence="2">The sequence shown here is derived from an EMBL/GenBank/DDBJ whole genome shotgun (WGS) entry which is preliminary data.</text>
</comment>
<keyword evidence="3" id="KW-1185">Reference proteome</keyword>
<organism evidence="2 3">
    <name type="scientific">Microlunatus endophyticus</name>
    <dbReference type="NCBI Taxonomy" id="1716077"/>
    <lineage>
        <taxon>Bacteria</taxon>
        <taxon>Bacillati</taxon>
        <taxon>Actinomycetota</taxon>
        <taxon>Actinomycetes</taxon>
        <taxon>Propionibacteriales</taxon>
        <taxon>Propionibacteriaceae</taxon>
        <taxon>Microlunatus</taxon>
    </lineage>
</organism>